<keyword evidence="1" id="KW-0614">Plasmid</keyword>
<evidence type="ECO:0000313" key="1">
    <source>
        <dbReference type="EMBL" id="QMS41700.1"/>
    </source>
</evidence>
<dbReference type="EMBL" id="CP055983">
    <property type="protein sequence ID" value="QMS41700.1"/>
    <property type="molecule type" value="Genomic_DNA"/>
</dbReference>
<organism evidence="1 2">
    <name type="scientific">Escherichia coli</name>
    <dbReference type="NCBI Taxonomy" id="562"/>
    <lineage>
        <taxon>Bacteria</taxon>
        <taxon>Pseudomonadati</taxon>
        <taxon>Pseudomonadota</taxon>
        <taxon>Gammaproteobacteria</taxon>
        <taxon>Enterobacterales</taxon>
        <taxon>Enterobacteriaceae</taxon>
        <taxon>Escherichia</taxon>
    </lineage>
</organism>
<dbReference type="AlphaFoldDB" id="A0A7D7PAC0"/>
<dbReference type="Proteomes" id="UP000514533">
    <property type="component" value="Plasmid pRHB01-C20_3"/>
</dbReference>
<sequence length="98" mass="10809">MSAFSFNTTYQPTGDQQKDAIAQIDIMQSRAVQANLAYQSNQDAETLMKQLRQINDELGALLDSVENHTPVIRQKASDLSALMMLFSQQAGQSMSSPV</sequence>
<proteinExistence type="predicted"/>
<reference evidence="1 2" key="1">
    <citation type="submission" date="2020-06" db="EMBL/GenBank/DDBJ databases">
        <title>REHAB project genomes.</title>
        <authorList>
            <person name="Shaw L.P."/>
        </authorList>
    </citation>
    <scope>NUCLEOTIDE SEQUENCE [LARGE SCALE GENOMIC DNA]</scope>
    <source>
        <strain evidence="1 2">RHB01-C20</strain>
        <plasmid evidence="2">prhb01-c20_3</plasmid>
    </source>
</reference>
<gene>
    <name evidence="1" type="ORF">HVV39_27495</name>
</gene>
<name>A0A7D7PAC0_ECOLX</name>
<accession>A0A7D7PAC0</accession>
<geneLocation type="plasmid" evidence="2">
    <name>prhb01-c20_3</name>
</geneLocation>
<evidence type="ECO:0000313" key="2">
    <source>
        <dbReference type="Proteomes" id="UP000514533"/>
    </source>
</evidence>
<protein>
    <submittedName>
        <fullName evidence="1">Uncharacterized protein</fullName>
    </submittedName>
</protein>